<feature type="compositionally biased region" description="Polar residues" evidence="2">
    <location>
        <begin position="949"/>
        <end position="963"/>
    </location>
</feature>
<sequence>MSLLAAEDDAATSSPHNKAAEAAQGHNCGGGIVTGAGPEGLVSSSGLTLPAVQQASQGRKDVQETKLPSKLQRWGRLGGATELAPDGSPQKSGPEQQPVGIRDSVAPLRITQGGIPLERYRAKLEECAALHAKLDEMATAQSVTQEQLYAARGECDALRNEILRLRDMLATATGELSIHQRQVLHLERENLVLRTESRKQQMEGATAGDQTDLSTQSIQAPSYGSHMQTIASGPAWTPTPPQQHGISGNLRSSRRLTRMSTSNAPDAVELYVKECFRSNVIPHMELLQSLYEGRQLAGVEPPLTYVQLKALQKVIMDSKWVSGEPVQPTGTRPSGRLCGQRCNRLGDTASNGMRWFEKLDTMTFRCENWRSSITLVVELIRSLPHTRNVELFNISDESVMRQLAETLAMEHHVDVLSLPELALNDEGLVTLFTLILRRDQLATSNATGKKQEQSTGIPVVDPGVVPVTRNIMGDSMLSQMKTAAADGDGVPPPTLKRGGASNGSMFGMYCLDLGRCILSNPTYVFKSFRCPALEVLVLPSSREMRDIHVRNILEACPRLHTLDISGNTALSTACVKYIAEHRSLKVLRMENCPGIGCLDITNVEVLFASLLYVISLHAPGLRRLPVPISHSRVLFDFKAPNLREITLKGIIVDAGTLSPFTKSTNEGVDSPTLNLSSMSGCERAGSLDHVRQSSEAIIQLLSAGFISCTFADDRELKQFVRRQQQLLRLSLHNCKGVKDSHLSHLPPTLLELDLGNVAQLNNKSLDIISNNLPQLIKLNLKNAGPQISNAGVRSLHGLVHLEVLNLLLLPQVETDVVSGLASELTRLRKLYHETAIVGPRDLATAASTAVNTIVCRVDEEDSTKSAVEKCGKELLQLRDETSLSLWMEAQLPRPQSIFPSRATLAHTVDFNASNPPLTTNTTFYEMAMQGFSSGGGGDGNRHVTRKRPTSNYKSDPANSSNEGGETVNVLVVGSDDGLSEAAAMTTGGEEENVGNDDACEKSLSTNSYNYGQVENVLDEKNRLVIDRKPLGPWDEEDLVEEHRKHSPNGPK</sequence>
<dbReference type="GO" id="GO:0019005">
    <property type="term" value="C:SCF ubiquitin ligase complex"/>
    <property type="evidence" value="ECO:0007669"/>
    <property type="project" value="TreeGrafter"/>
</dbReference>
<feature type="compositionally biased region" description="Polar residues" evidence="2">
    <location>
        <begin position="42"/>
        <end position="57"/>
    </location>
</feature>
<protein>
    <submittedName>
        <fullName evidence="3">Uncharacterized protein TCIL3000_11_13110</fullName>
    </submittedName>
</protein>
<dbReference type="InterPro" id="IPR032675">
    <property type="entry name" value="LRR_dom_sf"/>
</dbReference>
<dbReference type="VEuPathDB" id="TriTrypDB:TcIL3000.11.13110"/>
<dbReference type="EMBL" id="HE575324">
    <property type="protein sequence ID" value="CCC95812.1"/>
    <property type="molecule type" value="Genomic_DNA"/>
</dbReference>
<organism evidence="3">
    <name type="scientific">Trypanosoma congolense (strain IL3000)</name>
    <dbReference type="NCBI Taxonomy" id="1068625"/>
    <lineage>
        <taxon>Eukaryota</taxon>
        <taxon>Discoba</taxon>
        <taxon>Euglenozoa</taxon>
        <taxon>Kinetoplastea</taxon>
        <taxon>Metakinetoplastina</taxon>
        <taxon>Trypanosomatida</taxon>
        <taxon>Trypanosomatidae</taxon>
        <taxon>Trypanosoma</taxon>
        <taxon>Nannomonas</taxon>
    </lineage>
</organism>
<gene>
    <name evidence="3" type="ORF">TCIL3000_11_13110</name>
</gene>
<feature type="compositionally biased region" description="Acidic residues" evidence="2">
    <location>
        <begin position="1"/>
        <end position="10"/>
    </location>
</feature>
<dbReference type="AlphaFoldDB" id="G0V2E0"/>
<name>G0V2E0_TRYCI</name>
<keyword evidence="1" id="KW-0175">Coiled coil</keyword>
<accession>G0V2E0</accession>
<feature type="region of interest" description="Disordered" evidence="2">
    <location>
        <begin position="227"/>
        <end position="261"/>
    </location>
</feature>
<feature type="region of interest" description="Disordered" evidence="2">
    <location>
        <begin position="932"/>
        <end position="964"/>
    </location>
</feature>
<dbReference type="SUPFAM" id="SSF52047">
    <property type="entry name" value="RNI-like"/>
    <property type="match status" value="1"/>
</dbReference>
<evidence type="ECO:0000313" key="3">
    <source>
        <dbReference type="EMBL" id="CCC95812.1"/>
    </source>
</evidence>
<feature type="region of interest" description="Disordered" evidence="2">
    <location>
        <begin position="1"/>
        <end position="102"/>
    </location>
</feature>
<dbReference type="PANTHER" id="PTHR13318:SF190">
    <property type="entry name" value="PARTNER OF PAIRED, ISOFORM B"/>
    <property type="match status" value="1"/>
</dbReference>
<dbReference type="Gene3D" id="3.80.10.10">
    <property type="entry name" value="Ribonuclease Inhibitor"/>
    <property type="match status" value="2"/>
</dbReference>
<feature type="compositionally biased region" description="Gly residues" evidence="2">
    <location>
        <begin position="27"/>
        <end position="38"/>
    </location>
</feature>
<feature type="coiled-coil region" evidence="1">
    <location>
        <begin position="117"/>
        <end position="175"/>
    </location>
</feature>
<dbReference type="PANTHER" id="PTHR13318">
    <property type="entry name" value="PARTNER OF PAIRED, ISOFORM B-RELATED"/>
    <property type="match status" value="1"/>
</dbReference>
<dbReference type="GO" id="GO:0031146">
    <property type="term" value="P:SCF-dependent proteasomal ubiquitin-dependent protein catabolic process"/>
    <property type="evidence" value="ECO:0007669"/>
    <property type="project" value="TreeGrafter"/>
</dbReference>
<evidence type="ECO:0000256" key="2">
    <source>
        <dbReference type="SAM" id="MobiDB-lite"/>
    </source>
</evidence>
<reference evidence="3" key="1">
    <citation type="journal article" date="2012" name="Proc. Natl. Acad. Sci. U.S.A.">
        <title>Antigenic diversity is generated by distinct evolutionary mechanisms in African trypanosome species.</title>
        <authorList>
            <person name="Jackson A.P."/>
            <person name="Berry A."/>
            <person name="Aslett M."/>
            <person name="Allison H.C."/>
            <person name="Burton P."/>
            <person name="Vavrova-Anderson J."/>
            <person name="Brown R."/>
            <person name="Browne H."/>
            <person name="Corton N."/>
            <person name="Hauser H."/>
            <person name="Gamble J."/>
            <person name="Gilderthorp R."/>
            <person name="Marcello L."/>
            <person name="McQuillan J."/>
            <person name="Otto T.D."/>
            <person name="Quail M.A."/>
            <person name="Sanders M.J."/>
            <person name="van Tonder A."/>
            <person name="Ginger M.L."/>
            <person name="Field M.C."/>
            <person name="Barry J.D."/>
            <person name="Hertz-Fowler C."/>
            <person name="Berriman M."/>
        </authorList>
    </citation>
    <scope>NUCLEOTIDE SEQUENCE</scope>
    <source>
        <strain evidence="3">IL3000</strain>
    </source>
</reference>
<proteinExistence type="predicted"/>
<feature type="region of interest" description="Disordered" evidence="2">
    <location>
        <begin position="1028"/>
        <end position="1051"/>
    </location>
</feature>
<evidence type="ECO:0000256" key="1">
    <source>
        <dbReference type="SAM" id="Coils"/>
    </source>
</evidence>